<dbReference type="InParanoid" id="A0A059CII4"/>
<organism evidence="1">
    <name type="scientific">Eucalyptus grandis</name>
    <name type="common">Flooded gum</name>
    <dbReference type="NCBI Taxonomy" id="71139"/>
    <lineage>
        <taxon>Eukaryota</taxon>
        <taxon>Viridiplantae</taxon>
        <taxon>Streptophyta</taxon>
        <taxon>Embryophyta</taxon>
        <taxon>Tracheophyta</taxon>
        <taxon>Spermatophyta</taxon>
        <taxon>Magnoliopsida</taxon>
        <taxon>eudicotyledons</taxon>
        <taxon>Gunneridae</taxon>
        <taxon>Pentapetalae</taxon>
        <taxon>rosids</taxon>
        <taxon>malvids</taxon>
        <taxon>Myrtales</taxon>
        <taxon>Myrtaceae</taxon>
        <taxon>Myrtoideae</taxon>
        <taxon>Eucalypteae</taxon>
        <taxon>Eucalyptus</taxon>
    </lineage>
</organism>
<name>A0A059CII4_EUCGR</name>
<dbReference type="AlphaFoldDB" id="A0A059CII4"/>
<evidence type="ECO:0000313" key="1">
    <source>
        <dbReference type="EMBL" id="KCW77750.1"/>
    </source>
</evidence>
<gene>
    <name evidence="1" type="ORF">EUGRSUZ_D02044</name>
</gene>
<dbReference type="Gramene" id="KCW77750">
    <property type="protein sequence ID" value="KCW77750"/>
    <property type="gene ID" value="EUGRSUZ_D02044"/>
</dbReference>
<protein>
    <submittedName>
        <fullName evidence="1">Uncharacterized protein</fullName>
    </submittedName>
</protein>
<proteinExistence type="predicted"/>
<sequence length="71" mass="8086">MATVGLFRSLHELAVRTSVEMNEEKIIWTRTERSNGPQPMGPNTVGFDFRFSRIALDLAVNRFIGNLSNYI</sequence>
<accession>A0A059CII4</accession>
<reference evidence="1" key="1">
    <citation type="submission" date="2013-07" db="EMBL/GenBank/DDBJ databases">
        <title>The genome of Eucalyptus grandis.</title>
        <authorList>
            <person name="Schmutz J."/>
            <person name="Hayes R."/>
            <person name="Myburg A."/>
            <person name="Tuskan G."/>
            <person name="Grattapaglia D."/>
            <person name="Rokhsar D.S."/>
        </authorList>
    </citation>
    <scope>NUCLEOTIDE SEQUENCE</scope>
    <source>
        <tissue evidence="1">Leaf extractions</tissue>
    </source>
</reference>
<dbReference type="EMBL" id="KK198756">
    <property type="protein sequence ID" value="KCW77750.1"/>
    <property type="molecule type" value="Genomic_DNA"/>
</dbReference>